<protein>
    <submittedName>
        <fullName evidence="1">Uncharacterized protein</fullName>
    </submittedName>
</protein>
<evidence type="ECO:0000313" key="2">
    <source>
        <dbReference type="Proteomes" id="UP001311232"/>
    </source>
</evidence>
<accession>A0AAV9S3H6</accession>
<reference evidence="1 2" key="1">
    <citation type="submission" date="2021-06" db="EMBL/GenBank/DDBJ databases">
        <authorList>
            <person name="Palmer J.M."/>
        </authorList>
    </citation>
    <scope>NUCLEOTIDE SEQUENCE [LARGE SCALE GENOMIC DNA]</scope>
    <source>
        <strain evidence="1 2">MEX-2019</strain>
        <tissue evidence="1">Muscle</tissue>
    </source>
</reference>
<dbReference type="Proteomes" id="UP001311232">
    <property type="component" value="Unassembled WGS sequence"/>
</dbReference>
<dbReference type="AlphaFoldDB" id="A0AAV9S3H6"/>
<comment type="caution">
    <text evidence="1">The sequence shown here is derived from an EMBL/GenBank/DDBJ whole genome shotgun (WGS) entry which is preliminary data.</text>
</comment>
<sequence>MSLTSLPLGVAGVLESGGSRSMHHCLRFEEPLEIPTDREPQRISYLGWQSTGSTYHLSGETCPPSSKDYHSGSCRHLSQDQHSVPARSLPGGYRRLIILLCFPVPGPSLQIFNKSN</sequence>
<organism evidence="1 2">
    <name type="scientific">Crenichthys baileyi</name>
    <name type="common">White River springfish</name>
    <dbReference type="NCBI Taxonomy" id="28760"/>
    <lineage>
        <taxon>Eukaryota</taxon>
        <taxon>Metazoa</taxon>
        <taxon>Chordata</taxon>
        <taxon>Craniata</taxon>
        <taxon>Vertebrata</taxon>
        <taxon>Euteleostomi</taxon>
        <taxon>Actinopterygii</taxon>
        <taxon>Neopterygii</taxon>
        <taxon>Teleostei</taxon>
        <taxon>Neoteleostei</taxon>
        <taxon>Acanthomorphata</taxon>
        <taxon>Ovalentaria</taxon>
        <taxon>Atherinomorphae</taxon>
        <taxon>Cyprinodontiformes</taxon>
        <taxon>Goodeidae</taxon>
        <taxon>Crenichthys</taxon>
    </lineage>
</organism>
<proteinExistence type="predicted"/>
<evidence type="ECO:0000313" key="1">
    <source>
        <dbReference type="EMBL" id="KAK5615594.1"/>
    </source>
</evidence>
<gene>
    <name evidence="1" type="ORF">CRENBAI_024984</name>
</gene>
<name>A0AAV9S3H6_9TELE</name>
<keyword evidence="2" id="KW-1185">Reference proteome</keyword>
<dbReference type="EMBL" id="JAHHUM010000944">
    <property type="protein sequence ID" value="KAK5615594.1"/>
    <property type="molecule type" value="Genomic_DNA"/>
</dbReference>